<dbReference type="PROSITE" id="PS50004">
    <property type="entry name" value="C2"/>
    <property type="match status" value="1"/>
</dbReference>
<keyword evidence="3" id="KW-0175">Coiled coil</keyword>
<dbReference type="InterPro" id="IPR039360">
    <property type="entry name" value="Ras_GTPase"/>
</dbReference>
<feature type="coiled-coil region" evidence="3">
    <location>
        <begin position="1308"/>
        <end position="1335"/>
    </location>
</feature>
<evidence type="ECO:0000259" key="5">
    <source>
        <dbReference type="PROSITE" id="PS50003"/>
    </source>
</evidence>
<feature type="non-terminal residue" evidence="8">
    <location>
        <position position="1"/>
    </location>
</feature>
<name>A0AAV1JHT9_9NEOP</name>
<dbReference type="CDD" id="cd04013">
    <property type="entry name" value="C2_SynGAP_like"/>
    <property type="match status" value="1"/>
</dbReference>
<comment type="caution">
    <text evidence="8">The sequence shown here is derived from an EMBL/GenBank/DDBJ whole genome shotgun (WGS) entry which is preliminary data.</text>
</comment>
<reference evidence="8 9" key="1">
    <citation type="submission" date="2023-11" db="EMBL/GenBank/DDBJ databases">
        <authorList>
            <person name="Okamura Y."/>
        </authorList>
    </citation>
    <scope>NUCLEOTIDE SEQUENCE [LARGE SCALE GENOMIC DNA]</scope>
</reference>
<dbReference type="PANTHER" id="PTHR10194:SF60">
    <property type="entry name" value="RAS GTPASE-ACTIVATING PROTEIN RASKOL"/>
    <property type="match status" value="1"/>
</dbReference>
<dbReference type="PROSITE" id="PS00509">
    <property type="entry name" value="RAS_GTPASE_ACTIV_1"/>
    <property type="match status" value="1"/>
</dbReference>
<dbReference type="SUPFAM" id="SSF50729">
    <property type="entry name" value="PH domain-like"/>
    <property type="match status" value="1"/>
</dbReference>
<feature type="compositionally biased region" description="Polar residues" evidence="4">
    <location>
        <begin position="1121"/>
        <end position="1132"/>
    </location>
</feature>
<dbReference type="Gene3D" id="1.10.506.10">
    <property type="entry name" value="GTPase Activation - p120gap, domain 1"/>
    <property type="match status" value="1"/>
</dbReference>
<feature type="region of interest" description="Disordered" evidence="4">
    <location>
        <begin position="795"/>
        <end position="818"/>
    </location>
</feature>
<feature type="compositionally biased region" description="Polar residues" evidence="4">
    <location>
        <begin position="565"/>
        <end position="581"/>
    </location>
</feature>
<accession>A0AAV1JHT9</accession>
<feature type="compositionally biased region" description="Basic and acidic residues" evidence="4">
    <location>
        <begin position="1006"/>
        <end position="1022"/>
    </location>
</feature>
<feature type="region of interest" description="Disordered" evidence="4">
    <location>
        <begin position="545"/>
        <end position="587"/>
    </location>
</feature>
<feature type="domain" description="PH" evidence="5">
    <location>
        <begin position="109"/>
        <end position="143"/>
    </location>
</feature>
<keyword evidence="9" id="KW-1185">Reference proteome</keyword>
<evidence type="ECO:0000259" key="6">
    <source>
        <dbReference type="PROSITE" id="PS50004"/>
    </source>
</evidence>
<feature type="domain" description="C2" evidence="6">
    <location>
        <begin position="134"/>
        <end position="253"/>
    </location>
</feature>
<dbReference type="EMBL" id="CAVLEF010000010">
    <property type="protein sequence ID" value="CAK1548216.1"/>
    <property type="molecule type" value="Genomic_DNA"/>
</dbReference>
<feature type="region of interest" description="Disordered" evidence="4">
    <location>
        <begin position="908"/>
        <end position="932"/>
    </location>
</feature>
<dbReference type="InterPro" id="IPR011993">
    <property type="entry name" value="PH-like_dom_sf"/>
</dbReference>
<dbReference type="GO" id="GO:0005096">
    <property type="term" value="F:GTPase activator activity"/>
    <property type="evidence" value="ECO:0007669"/>
    <property type="project" value="UniProtKB-KW"/>
</dbReference>
<gene>
    <name evidence="8" type="ORF">LNINA_LOCUS7633</name>
</gene>
<dbReference type="Gene3D" id="2.30.29.30">
    <property type="entry name" value="Pleckstrin-homology domain (PH domain)/Phosphotyrosine-binding domain (PTB)"/>
    <property type="match status" value="1"/>
</dbReference>
<dbReference type="PROSITE" id="PS50003">
    <property type="entry name" value="PH_DOMAIN"/>
    <property type="match status" value="1"/>
</dbReference>
<evidence type="ECO:0000259" key="7">
    <source>
        <dbReference type="PROSITE" id="PS50018"/>
    </source>
</evidence>
<evidence type="ECO:0000256" key="4">
    <source>
        <dbReference type="SAM" id="MobiDB-lite"/>
    </source>
</evidence>
<dbReference type="SMART" id="SM00239">
    <property type="entry name" value="C2"/>
    <property type="match status" value="1"/>
</dbReference>
<dbReference type="PANTHER" id="PTHR10194">
    <property type="entry name" value="RAS GTPASE-ACTIVATING PROTEINS"/>
    <property type="match status" value="1"/>
</dbReference>
<feature type="region of interest" description="Disordered" evidence="4">
    <location>
        <begin position="1408"/>
        <end position="1433"/>
    </location>
</feature>
<dbReference type="InterPro" id="IPR008936">
    <property type="entry name" value="Rho_GTPase_activation_prot"/>
</dbReference>
<feature type="domain" description="Ras-GAP" evidence="7">
    <location>
        <begin position="317"/>
        <end position="510"/>
    </location>
</feature>
<dbReference type="Pfam" id="PF25321">
    <property type="entry name" value="PH_RASGAP"/>
    <property type="match status" value="1"/>
</dbReference>
<dbReference type="CDD" id="cd05136">
    <property type="entry name" value="RasGAP_DAB2IP"/>
    <property type="match status" value="1"/>
</dbReference>
<dbReference type="InterPro" id="IPR057606">
    <property type="entry name" value="SynGAP1-like_PH"/>
</dbReference>
<dbReference type="InterPro" id="IPR001936">
    <property type="entry name" value="RasGAP_dom"/>
</dbReference>
<feature type="compositionally biased region" description="Low complexity" evidence="4">
    <location>
        <begin position="1415"/>
        <end position="1424"/>
    </location>
</feature>
<dbReference type="Pfam" id="PF12004">
    <property type="entry name" value="DAB2P_C"/>
    <property type="match status" value="1"/>
</dbReference>
<dbReference type="CDD" id="cd13262">
    <property type="entry name" value="PH_RasSynGAP-like"/>
    <property type="match status" value="1"/>
</dbReference>
<protein>
    <recommendedName>
        <fullName evidence="10">Ras GTPase-activating protein</fullName>
    </recommendedName>
</protein>
<dbReference type="Gene3D" id="1.10.506.20">
    <property type="match status" value="1"/>
</dbReference>
<evidence type="ECO:0000313" key="9">
    <source>
        <dbReference type="Proteomes" id="UP001497472"/>
    </source>
</evidence>
<feature type="region of interest" description="Disordered" evidence="4">
    <location>
        <begin position="1192"/>
        <end position="1270"/>
    </location>
</feature>
<feature type="compositionally biased region" description="Low complexity" evidence="4">
    <location>
        <begin position="547"/>
        <end position="560"/>
    </location>
</feature>
<sequence>CRRGSAPSTPIPGVQAQHSPSRLASFFFSKRSFRSNPLKRTKSAIKLEPPKDRVLAAPPTHPATHALRTSRSHESLLSAHSPAVSTMDLGPPNQVEIRALHSSVLGRPHCFALSAENRAPRYFACASRKERDRWIYSLRQAARPEEMRTRRCERTVKLWLLEAKAIPPKKRYYCEILLDDTLYARSSSKLKSELCFWGEVYEFSALPAVRAIHVNVYREPERRARKRDKHALVGTVRIPVDDVSSRYLNERWYPLSEGDKPQSPGRTPTPIPALRIKCRYQCVDVLPLDCYARFLDYLKRNYRRLCEYLEPVIGVKAKEDIGCALVLCMAGAGLAPRYLADVVALDVRRTGDHSLTFRGNSLATKSMEAYLKLVGDQYLQDTLGEAVCAAAGPSAVDCEVDPLRAGSGAALRRQQAALRDAVTLAWRAIAASAPRFPPPLRDCFATFRERLISMGREDISDNLISASIFLRFLCPAILSPSLFGITHEYPNERAARNLTLVAKTLQTLANFTRFQGKEAFMEFLNDFLEQEAPNMKAFLRAISTRPQEQQQQLQQQQQPQDSKRNSAASQGSTAGSESSPIGTVEADPEWAPHVDLGKQLATLHGLLVDSLPKLPSGRMQELDPLNDILDELSKKLVNNDIGPTTQVTDNIFRFNDPTCNTPTKQSTENVVSSNGPLNSNFAHSSPIMNKNGVQFNISPSKSNAEESKYKGSFVTVTKSPSFNLRSATLPRNGYGSNANQNVNPDRYSSQYNNQEHCVNLKVVQIGFGSDQYPKGISNGLNESLERRFQDRYKPNNNFNQQHYHNSNYNSTERSPSSDSINHNYCSNEMQNIMKETATLDELSDLLKYADDSDIVDEKIMNKKNIAQSKSNNNIVNGNKNYTNNGSNVSISGLSNVASSGYQSIATYSQSSSPIENTTHHHQPYENGGQPLSRFSQLNYQKQRDKQYYDSKNEKFYPKSPVQQKIEYDLQKYGIQNFTTADNVQNNKNSNSKVAPLVFTNPVYNMEDNRQSQEVKKNNENRNSKRCPCGSSSSSIDEEGLSTDNAETNSEEGSTNFNDDGRNFDQQNRNSAHRKLARDNCNYEDVYQRSNHSNSPRIRDDESSSNSPSLRKSKTRMPRTNPMLSYSTNQNPLNLKHFGQRGESLYESKPHHISSDSGYPMSRSDSNVEEVNKEMYRLQISRSQKALFNMENSKNSPEKFVNDNAAPETNYPLDRAYSGAKMSSSRLNEDMERHQDYYGGRERRESPSRVFSRESHSSEASERVAVRTERELPARDKLQRRLSLESARELTDSSDELDETLYSTTGRRRTKHHRTIEQYEREIERLKCSVELLRGRLGPTDSGQDHTDAKMKAIISRLICVEDELRREQRKMAAALSHKQRVIEAQEHRIAALDEANTRLLSALVHLQQRAPHSAPTHNTSNTHSPHSHQELQI</sequence>
<dbReference type="InterPro" id="IPR021887">
    <property type="entry name" value="DAB2P_C"/>
</dbReference>
<keyword evidence="2" id="KW-0597">Phosphoprotein</keyword>
<proteinExistence type="predicted"/>
<dbReference type="Proteomes" id="UP001497472">
    <property type="component" value="Unassembled WGS sequence"/>
</dbReference>
<dbReference type="InterPro" id="IPR023152">
    <property type="entry name" value="RasGAP_CS"/>
</dbReference>
<dbReference type="InterPro" id="IPR000008">
    <property type="entry name" value="C2_dom"/>
</dbReference>
<dbReference type="SMART" id="SM00323">
    <property type="entry name" value="RasGAP"/>
    <property type="match status" value="1"/>
</dbReference>
<evidence type="ECO:0000256" key="1">
    <source>
        <dbReference type="ARBA" id="ARBA00022468"/>
    </source>
</evidence>
<dbReference type="Pfam" id="PF00616">
    <property type="entry name" value="RasGAP"/>
    <property type="match status" value="1"/>
</dbReference>
<dbReference type="Gene3D" id="2.60.40.150">
    <property type="entry name" value="C2 domain"/>
    <property type="match status" value="1"/>
</dbReference>
<evidence type="ECO:0000256" key="3">
    <source>
        <dbReference type="SAM" id="Coils"/>
    </source>
</evidence>
<feature type="compositionally biased region" description="Polar residues" evidence="4">
    <location>
        <begin position="1041"/>
        <end position="1069"/>
    </location>
</feature>
<evidence type="ECO:0008006" key="10">
    <source>
        <dbReference type="Google" id="ProtNLM"/>
    </source>
</evidence>
<feature type="compositionally biased region" description="Basic and acidic residues" evidence="4">
    <location>
        <begin position="1226"/>
        <end position="1270"/>
    </location>
</feature>
<dbReference type="SUPFAM" id="SSF49562">
    <property type="entry name" value="C2 domain (Calcium/lipid-binding domain, CaLB)"/>
    <property type="match status" value="1"/>
</dbReference>
<dbReference type="InterPro" id="IPR035892">
    <property type="entry name" value="C2_domain_sf"/>
</dbReference>
<dbReference type="InterPro" id="IPR001849">
    <property type="entry name" value="PH_domain"/>
</dbReference>
<feature type="region of interest" description="Disordered" evidence="4">
    <location>
        <begin position="1004"/>
        <end position="1133"/>
    </location>
</feature>
<evidence type="ECO:0000313" key="8">
    <source>
        <dbReference type="EMBL" id="CAK1548216.1"/>
    </source>
</evidence>
<dbReference type="SUPFAM" id="SSF48350">
    <property type="entry name" value="GTPase activation domain, GAP"/>
    <property type="match status" value="1"/>
</dbReference>
<dbReference type="Pfam" id="PF00168">
    <property type="entry name" value="C2"/>
    <property type="match status" value="1"/>
</dbReference>
<dbReference type="PROSITE" id="PS50018">
    <property type="entry name" value="RAS_GTPASE_ACTIV_2"/>
    <property type="match status" value="1"/>
</dbReference>
<keyword evidence="1" id="KW-0343">GTPase activation</keyword>
<evidence type="ECO:0000256" key="2">
    <source>
        <dbReference type="ARBA" id="ARBA00022553"/>
    </source>
</evidence>
<organism evidence="8 9">
    <name type="scientific">Leptosia nina</name>
    <dbReference type="NCBI Taxonomy" id="320188"/>
    <lineage>
        <taxon>Eukaryota</taxon>
        <taxon>Metazoa</taxon>
        <taxon>Ecdysozoa</taxon>
        <taxon>Arthropoda</taxon>
        <taxon>Hexapoda</taxon>
        <taxon>Insecta</taxon>
        <taxon>Pterygota</taxon>
        <taxon>Neoptera</taxon>
        <taxon>Endopterygota</taxon>
        <taxon>Lepidoptera</taxon>
        <taxon>Glossata</taxon>
        <taxon>Ditrysia</taxon>
        <taxon>Papilionoidea</taxon>
        <taxon>Pieridae</taxon>
        <taxon>Pierinae</taxon>
        <taxon>Leptosia</taxon>
    </lineage>
</organism>